<dbReference type="EMBL" id="DTBD01000056">
    <property type="protein sequence ID" value="HGQ64863.1"/>
    <property type="molecule type" value="Genomic_DNA"/>
</dbReference>
<dbReference type="InterPro" id="IPR007368">
    <property type="entry name" value="DUF434"/>
</dbReference>
<sequence>MENSKITDKVIEAAYDYKYLLSRGYPINASLDLVVSRYMLSKRERLLLFRCIHSSKYVKEIGGKLVCMKLNGYTLILDFYNVVISTINMLRGGEVYLCDDCVPRDLRGSKLHNDDYAYMPKALKIVTQVIEALKPKQVVAVVDRDVSHSYEHAFSLYIELKSVGINYLFELTSSPDSKIIDYSKNDYGYVVASTDSLIMMRSLRVIPLTFYIMNILKINPVYNFAWIFSSECPVCSDKFV</sequence>
<dbReference type="Pfam" id="PF04256">
    <property type="entry name" value="DUF434"/>
    <property type="match status" value="1"/>
</dbReference>
<feature type="domain" description="DUF5616" evidence="2">
    <location>
        <begin position="69"/>
        <end position="209"/>
    </location>
</feature>
<dbReference type="AlphaFoldDB" id="A0A7C4NKC3"/>
<dbReference type="EMBL" id="DTCK01000002">
    <property type="protein sequence ID" value="HGQ35070.1"/>
    <property type="molecule type" value="Genomic_DNA"/>
</dbReference>
<evidence type="ECO:0000313" key="4">
    <source>
        <dbReference type="EMBL" id="HGQ64863.1"/>
    </source>
</evidence>
<evidence type="ECO:0000259" key="2">
    <source>
        <dbReference type="Pfam" id="PF18481"/>
    </source>
</evidence>
<dbReference type="PANTHER" id="PTHR42252">
    <property type="entry name" value="DUF5616 DOMAIN-CONTAINING PROTEIN"/>
    <property type="match status" value="1"/>
</dbReference>
<dbReference type="Pfam" id="PF18481">
    <property type="entry name" value="DUF5616"/>
    <property type="match status" value="1"/>
</dbReference>
<dbReference type="InterPro" id="IPR041652">
    <property type="entry name" value="DUF5616"/>
</dbReference>
<feature type="domain" description="DUF434" evidence="1">
    <location>
        <begin position="10"/>
        <end position="61"/>
    </location>
</feature>
<evidence type="ECO:0000313" key="3">
    <source>
        <dbReference type="EMBL" id="HGQ35070.1"/>
    </source>
</evidence>
<proteinExistence type="predicted"/>
<evidence type="ECO:0000259" key="1">
    <source>
        <dbReference type="Pfam" id="PF04256"/>
    </source>
</evidence>
<organism evidence="4">
    <name type="scientific">Ignisphaera aggregans</name>
    <dbReference type="NCBI Taxonomy" id="334771"/>
    <lineage>
        <taxon>Archaea</taxon>
        <taxon>Thermoproteota</taxon>
        <taxon>Thermoprotei</taxon>
        <taxon>Desulfurococcales</taxon>
        <taxon>Desulfurococcaceae</taxon>
        <taxon>Ignisphaera</taxon>
    </lineage>
</organism>
<accession>A0A7C4NKC3</accession>
<reference evidence="4" key="1">
    <citation type="journal article" date="2020" name="mSystems">
        <title>Genome- and Community-Level Interaction Insights into Carbon Utilization and Element Cycling Functions of Hydrothermarchaeota in Hydrothermal Sediment.</title>
        <authorList>
            <person name="Zhou Z."/>
            <person name="Liu Y."/>
            <person name="Xu W."/>
            <person name="Pan J."/>
            <person name="Luo Z.H."/>
            <person name="Li M."/>
        </authorList>
    </citation>
    <scope>NUCLEOTIDE SEQUENCE [LARGE SCALE GENOMIC DNA]</scope>
    <source>
        <strain evidence="4">SpSt-637</strain>
        <strain evidence="3">SpSt-667</strain>
    </source>
</reference>
<dbReference type="PANTHER" id="PTHR42252:SF1">
    <property type="entry name" value="DUF434 DOMAIN-CONTAINING PROTEIN"/>
    <property type="match status" value="1"/>
</dbReference>
<protein>
    <submittedName>
        <fullName evidence="4">DUF434 domain-containing protein</fullName>
    </submittedName>
</protein>
<name>A0A7C4NKC3_9CREN</name>
<comment type="caution">
    <text evidence="4">The sequence shown here is derived from an EMBL/GenBank/DDBJ whole genome shotgun (WGS) entry which is preliminary data.</text>
</comment>
<gene>
    <name evidence="4" type="ORF">ENU08_06430</name>
    <name evidence="3" type="ORF">ENU41_00115</name>
</gene>